<feature type="transmembrane region" description="Helical" evidence="1">
    <location>
        <begin position="103"/>
        <end position="124"/>
    </location>
</feature>
<accession>A0A543HUD2</accession>
<protein>
    <submittedName>
        <fullName evidence="2">Putative membrane protein</fullName>
    </submittedName>
</protein>
<evidence type="ECO:0000256" key="1">
    <source>
        <dbReference type="SAM" id="Phobius"/>
    </source>
</evidence>
<feature type="transmembrane region" description="Helical" evidence="1">
    <location>
        <begin position="12"/>
        <end position="37"/>
    </location>
</feature>
<dbReference type="RefSeq" id="WP_185749006.1">
    <property type="nucleotide sequence ID" value="NZ_VFPM01000002.1"/>
</dbReference>
<keyword evidence="3" id="KW-1185">Reference proteome</keyword>
<sequence length="424" mass="45762">MILRLHRLRLWWETAFWVIPFAGIVVAFVMAVVTGQLDDSLRDVGLTLVSPSSAQTLLAAIGGGMVTFTGFVFSVILLVIQYGSSAYSPRTVTYFMRARTTRWALASFLGTITFSFVALVDIGSAGTETFVPVMSVVLAVTALLISMVWFLALISTVARRIKVDFLCSDIGRMARVQLRRRHAGAVAHSGEVLLSLPQPPEGAVAARQVGRSGQLVGVDVARLRRLAERTGARVDLLVGVGDGITVGAPIALVTRGQDTPTERELSRCLLVHPERSLKYDPLYALRLLIDVALRALSPSVNDPTTAVRALDEVEGVLLEAAGLDLGPIRLASSAGDGVVLLRSATWPDVVDLALTEVVEAGLSSPQVTRRLSALFTDLRAEVTADRRPPLERHHRRLVDEIARKPGADPEIWLTGDRQGLGGSR</sequence>
<dbReference type="InterPro" id="IPR018723">
    <property type="entry name" value="DUF2254_membrane"/>
</dbReference>
<evidence type="ECO:0000313" key="2">
    <source>
        <dbReference type="EMBL" id="TQM61963.1"/>
    </source>
</evidence>
<reference evidence="2 3" key="1">
    <citation type="submission" date="2019-06" db="EMBL/GenBank/DDBJ databases">
        <title>Genome sequencing of plant associated microbes to promote plant fitness in Sorghum bicolor and Oryza sativa.</title>
        <authorList>
            <person name="Coleman-Derr D."/>
        </authorList>
    </citation>
    <scope>NUCLEOTIDE SEQUENCE [LARGE SCALE GENOMIC DNA]</scope>
    <source>
        <strain evidence="2 3">KV-663</strain>
    </source>
</reference>
<dbReference type="Pfam" id="PF10011">
    <property type="entry name" value="DUF2254"/>
    <property type="match status" value="1"/>
</dbReference>
<dbReference type="AlphaFoldDB" id="A0A543HUD2"/>
<dbReference type="EMBL" id="VFPM01000002">
    <property type="protein sequence ID" value="TQM61963.1"/>
    <property type="molecule type" value="Genomic_DNA"/>
</dbReference>
<feature type="transmembrane region" description="Helical" evidence="1">
    <location>
        <begin position="130"/>
        <end position="154"/>
    </location>
</feature>
<gene>
    <name evidence="2" type="ORF">FBY41_1985</name>
</gene>
<comment type="caution">
    <text evidence="2">The sequence shown here is derived from an EMBL/GenBank/DDBJ whole genome shotgun (WGS) entry which is preliminary data.</text>
</comment>
<keyword evidence="1" id="KW-0812">Transmembrane</keyword>
<name>A0A543HUD2_9MICO</name>
<keyword evidence="1" id="KW-1133">Transmembrane helix</keyword>
<dbReference type="Proteomes" id="UP000316747">
    <property type="component" value="Unassembled WGS sequence"/>
</dbReference>
<evidence type="ECO:0000313" key="3">
    <source>
        <dbReference type="Proteomes" id="UP000316747"/>
    </source>
</evidence>
<keyword evidence="1" id="KW-0472">Membrane</keyword>
<organism evidence="2 3">
    <name type="scientific">Humibacillus xanthopallidus</name>
    <dbReference type="NCBI Taxonomy" id="412689"/>
    <lineage>
        <taxon>Bacteria</taxon>
        <taxon>Bacillati</taxon>
        <taxon>Actinomycetota</taxon>
        <taxon>Actinomycetes</taxon>
        <taxon>Micrococcales</taxon>
        <taxon>Intrasporangiaceae</taxon>
        <taxon>Humibacillus</taxon>
    </lineage>
</organism>
<feature type="transmembrane region" description="Helical" evidence="1">
    <location>
        <begin position="57"/>
        <end position="82"/>
    </location>
</feature>
<proteinExistence type="predicted"/>